<protein>
    <submittedName>
        <fullName evidence="2">Uridylate kinase</fullName>
    </submittedName>
</protein>
<keyword evidence="2" id="KW-0418">Kinase</keyword>
<reference evidence="2 3" key="1">
    <citation type="submission" date="2019-08" db="EMBL/GenBank/DDBJ databases">
        <authorList>
            <person name="Grouzdev D."/>
            <person name="Tikhonova E."/>
            <person name="Kravchenko I."/>
        </authorList>
    </citation>
    <scope>NUCLEOTIDE SEQUENCE [LARGE SCALE GENOMIC DNA]</scope>
    <source>
        <strain evidence="2 3">59b</strain>
    </source>
</reference>
<dbReference type="GO" id="GO:0016301">
    <property type="term" value="F:kinase activity"/>
    <property type="evidence" value="ECO:0007669"/>
    <property type="project" value="UniProtKB-KW"/>
</dbReference>
<evidence type="ECO:0000313" key="3">
    <source>
        <dbReference type="Proteomes" id="UP000324927"/>
    </source>
</evidence>
<dbReference type="SUPFAM" id="SSF53633">
    <property type="entry name" value="Carbamate kinase-like"/>
    <property type="match status" value="1"/>
</dbReference>
<evidence type="ECO:0000259" key="1">
    <source>
        <dbReference type="Pfam" id="PF00696"/>
    </source>
</evidence>
<organism evidence="2 3">
    <name type="scientific">Azospirillum lipoferum</name>
    <dbReference type="NCBI Taxonomy" id="193"/>
    <lineage>
        <taxon>Bacteria</taxon>
        <taxon>Pseudomonadati</taxon>
        <taxon>Pseudomonadota</taxon>
        <taxon>Alphaproteobacteria</taxon>
        <taxon>Rhodospirillales</taxon>
        <taxon>Azospirillaceae</taxon>
        <taxon>Azospirillum</taxon>
    </lineage>
</organism>
<keyword evidence="2" id="KW-0808">Transferase</keyword>
<dbReference type="InterPro" id="IPR036393">
    <property type="entry name" value="AceGlu_kinase-like_sf"/>
</dbReference>
<proteinExistence type="predicted"/>
<evidence type="ECO:0000313" key="2">
    <source>
        <dbReference type="EMBL" id="KAA0594314.1"/>
    </source>
</evidence>
<comment type="caution">
    <text evidence="2">The sequence shown here is derived from an EMBL/GenBank/DDBJ whole genome shotgun (WGS) entry which is preliminary data.</text>
</comment>
<gene>
    <name evidence="2" type="ORF">FZ942_19735</name>
</gene>
<dbReference type="RefSeq" id="WP_149232802.1">
    <property type="nucleotide sequence ID" value="NZ_JALJXJ010000011.1"/>
</dbReference>
<dbReference type="Pfam" id="PF00696">
    <property type="entry name" value="AA_kinase"/>
    <property type="match status" value="1"/>
</dbReference>
<dbReference type="InterPro" id="IPR001048">
    <property type="entry name" value="Asp/Glu/Uridylate_kinase"/>
</dbReference>
<dbReference type="Proteomes" id="UP000324927">
    <property type="component" value="Unassembled WGS sequence"/>
</dbReference>
<keyword evidence="3" id="KW-1185">Reference proteome</keyword>
<name>A0A5A9GKY5_AZOLI</name>
<accession>A0A5A9GKY5</accession>
<dbReference type="AlphaFoldDB" id="A0A5A9GKY5"/>
<dbReference type="EMBL" id="VTTN01000008">
    <property type="protein sequence ID" value="KAA0594314.1"/>
    <property type="molecule type" value="Genomic_DNA"/>
</dbReference>
<dbReference type="OrthoDB" id="6683219at2"/>
<dbReference type="Gene3D" id="3.40.1160.10">
    <property type="entry name" value="Acetylglutamate kinase-like"/>
    <property type="match status" value="1"/>
</dbReference>
<feature type="domain" description="Aspartate/glutamate/uridylate kinase" evidence="1">
    <location>
        <begin position="19"/>
        <end position="159"/>
    </location>
</feature>
<sequence length="233" mass="25127">MTANASPEDGSPTTAARPWVIKIGGSLSDWHRLGTWLDLIARPGHLHPVVIVPGGGPFADAVRDAQDNWRFDDRLAHRMALLAMEQFGLMLHGICPTLQTAATRERLRSLIRARMPAVWLPSAMALDQPEIAESWDVTSDSLAAWLAVELDAAALVLVKSGPCPCAATDAASLARDGLVDAAFPLWRARFAGESWCIHRDDHPLLEDALAGRGSPGCPLLRSPELEARPGVRA</sequence>